<feature type="transmembrane region" description="Helical" evidence="2">
    <location>
        <begin position="303"/>
        <end position="323"/>
    </location>
</feature>
<dbReference type="EMBL" id="SDWV01000019">
    <property type="protein sequence ID" value="RYC05943.1"/>
    <property type="molecule type" value="Genomic_DNA"/>
</dbReference>
<protein>
    <submittedName>
        <fullName evidence="3">Uncharacterized protein</fullName>
    </submittedName>
</protein>
<feature type="transmembrane region" description="Helical" evidence="2">
    <location>
        <begin position="143"/>
        <end position="165"/>
    </location>
</feature>
<keyword evidence="2" id="KW-0812">Transmembrane</keyword>
<sequence length="493" mass="52198">MAAATCDLEEPPPGRPCRTGHRPKTGDAAVLGSDVTLPLPLIPAVPLFAAMGALSTVLVNRNVSVFHDGLRPIMPSLRSGEMTRKQVSKVSFSLALAFIWAFGLPYSLGFVIPLVYLVYIATDWIGVSLPADLGRRWWQGRTNLAGVGGSVALGAAWGAGLALVLHYVAVGMDNLPVPLAEGTSLFTQPVVQAFFLFPVLTVAYHYGMRAGFWAFGLSTLAWFGSSGAGLELPSMWAFGAGLLVMLVLLVRESRTAGAGAAQVPTSWMEDDRSDAASPSWAVEEEDDEDTVFRENVRRIKGNLPLIVVLAALNGAAYNWGFLAMDPYSAHLYAIGLAVPAAAVMLMWAFAFIPMKFTTAVVTGTMATGTFLEPVVALLLPSPWTAAIGVGVLRVVEVFALLAVIGWIERWPSIREVADVMRTAIFQTMEIGFLVGGALAAAAWAGEWGVAAVVAAWFLNIRAKSPVMPMSLGAIAALGVGVVVNVMALVGLTL</sequence>
<dbReference type="OrthoDB" id="92225at2"/>
<dbReference type="Proteomes" id="UP000291101">
    <property type="component" value="Unassembled WGS sequence"/>
</dbReference>
<feature type="region of interest" description="Disordered" evidence="1">
    <location>
        <begin position="1"/>
        <end position="23"/>
    </location>
</feature>
<accession>A0A4Q2SL86</accession>
<feature type="transmembrane region" description="Helical" evidence="2">
    <location>
        <begin position="185"/>
        <end position="203"/>
    </location>
</feature>
<keyword evidence="2" id="KW-0472">Membrane</keyword>
<feature type="transmembrane region" description="Helical" evidence="2">
    <location>
        <begin position="234"/>
        <end position="250"/>
    </location>
</feature>
<name>A0A4Q2SL86_9ACTN</name>
<feature type="transmembrane region" description="Helical" evidence="2">
    <location>
        <begin position="430"/>
        <end position="458"/>
    </location>
</feature>
<keyword evidence="4" id="KW-1185">Reference proteome</keyword>
<organism evidence="3 4">
    <name type="scientific">Nocardioides zhouii</name>
    <dbReference type="NCBI Taxonomy" id="1168729"/>
    <lineage>
        <taxon>Bacteria</taxon>
        <taxon>Bacillati</taxon>
        <taxon>Actinomycetota</taxon>
        <taxon>Actinomycetes</taxon>
        <taxon>Propionibacteriales</taxon>
        <taxon>Nocardioidaceae</taxon>
        <taxon>Nocardioides</taxon>
    </lineage>
</organism>
<reference evidence="3 4" key="1">
    <citation type="submission" date="2019-01" db="EMBL/GenBank/DDBJ databases">
        <title>Novel species of Nocardioides.</title>
        <authorList>
            <person name="Liu Q."/>
            <person name="X Y.-H."/>
        </authorList>
    </citation>
    <scope>NUCLEOTIDE SEQUENCE [LARGE SCALE GENOMIC DNA]</scope>
    <source>
        <strain evidence="3 4">HLT2-9</strain>
    </source>
</reference>
<evidence type="ECO:0000256" key="2">
    <source>
        <dbReference type="SAM" id="Phobius"/>
    </source>
</evidence>
<feature type="transmembrane region" description="Helical" evidence="2">
    <location>
        <begin position="359"/>
        <end position="379"/>
    </location>
</feature>
<gene>
    <name evidence="3" type="ORF">EUA94_16965</name>
</gene>
<feature type="transmembrane region" description="Helical" evidence="2">
    <location>
        <begin position="385"/>
        <end position="407"/>
    </location>
</feature>
<evidence type="ECO:0000313" key="4">
    <source>
        <dbReference type="Proteomes" id="UP000291101"/>
    </source>
</evidence>
<dbReference type="Pfam" id="PF10797">
    <property type="entry name" value="YhfT"/>
    <property type="match status" value="1"/>
</dbReference>
<evidence type="ECO:0000313" key="3">
    <source>
        <dbReference type="EMBL" id="RYC05943.1"/>
    </source>
</evidence>
<comment type="caution">
    <text evidence="3">The sequence shown here is derived from an EMBL/GenBank/DDBJ whole genome shotgun (WGS) entry which is preliminary data.</text>
</comment>
<feature type="transmembrane region" description="Helical" evidence="2">
    <location>
        <begin position="41"/>
        <end position="66"/>
    </location>
</feature>
<feature type="transmembrane region" description="Helical" evidence="2">
    <location>
        <begin position="329"/>
        <end position="352"/>
    </location>
</feature>
<dbReference type="AlphaFoldDB" id="A0A4Q2SL86"/>
<feature type="transmembrane region" description="Helical" evidence="2">
    <location>
        <begin position="470"/>
        <end position="491"/>
    </location>
</feature>
<proteinExistence type="predicted"/>
<feature type="transmembrane region" description="Helical" evidence="2">
    <location>
        <begin position="87"/>
        <end position="104"/>
    </location>
</feature>
<keyword evidence="2" id="KW-1133">Transmembrane helix</keyword>
<evidence type="ECO:0000256" key="1">
    <source>
        <dbReference type="SAM" id="MobiDB-lite"/>
    </source>
</evidence>
<dbReference type="InterPro" id="IPR019733">
    <property type="entry name" value="Uncharacterised_YhfT"/>
</dbReference>